<dbReference type="SMART" id="SM00020">
    <property type="entry name" value="Tryp_SPc"/>
    <property type="match status" value="1"/>
</dbReference>
<dbReference type="STRING" id="6689.A0A423UBB9"/>
<dbReference type="InterPro" id="IPR001314">
    <property type="entry name" value="Peptidase_S1A"/>
</dbReference>
<evidence type="ECO:0000313" key="7">
    <source>
        <dbReference type="Proteomes" id="UP000283509"/>
    </source>
</evidence>
<dbReference type="EMBL" id="QCYY01000109">
    <property type="protein sequence ID" value="ROT85987.1"/>
    <property type="molecule type" value="Genomic_DNA"/>
</dbReference>
<dbReference type="AlphaFoldDB" id="A0A423UBB9"/>
<evidence type="ECO:0000256" key="1">
    <source>
        <dbReference type="ARBA" id="ARBA00004613"/>
    </source>
</evidence>
<feature type="domain" description="Peptidase S1" evidence="5">
    <location>
        <begin position="199"/>
        <end position="450"/>
    </location>
</feature>
<evidence type="ECO:0000259" key="5">
    <source>
        <dbReference type="PROSITE" id="PS50240"/>
    </source>
</evidence>
<comment type="caution">
    <text evidence="6">The sequence shown here is derived from an EMBL/GenBank/DDBJ whole genome shotgun (WGS) entry which is preliminary data.</text>
</comment>
<dbReference type="InterPro" id="IPR009003">
    <property type="entry name" value="Peptidase_S1_PA"/>
</dbReference>
<keyword evidence="7" id="KW-1185">Reference proteome</keyword>
<keyword evidence="2" id="KW-0964">Secreted</keyword>
<dbReference type="GO" id="GO:0005576">
    <property type="term" value="C:extracellular region"/>
    <property type="evidence" value="ECO:0007669"/>
    <property type="project" value="UniProtKB-SubCell"/>
</dbReference>
<dbReference type="FunFam" id="2.40.10.10:FF:000038">
    <property type="entry name" value="Serine protease"/>
    <property type="match status" value="1"/>
</dbReference>
<accession>A0A423UBB9</accession>
<dbReference type="InterPro" id="IPR001254">
    <property type="entry name" value="Trypsin_dom"/>
</dbReference>
<dbReference type="GO" id="GO:0004252">
    <property type="term" value="F:serine-type endopeptidase activity"/>
    <property type="evidence" value="ECO:0007669"/>
    <property type="project" value="InterPro"/>
</dbReference>
<keyword evidence="3" id="KW-1015">Disulfide bond</keyword>
<evidence type="ECO:0000256" key="2">
    <source>
        <dbReference type="ARBA" id="ARBA00022525"/>
    </source>
</evidence>
<dbReference type="SUPFAM" id="SSF50494">
    <property type="entry name" value="Trypsin-like serine proteases"/>
    <property type="match status" value="1"/>
</dbReference>
<dbReference type="PANTHER" id="PTHR24256">
    <property type="entry name" value="TRYPTASE-RELATED"/>
    <property type="match status" value="1"/>
</dbReference>
<dbReference type="InterPro" id="IPR051487">
    <property type="entry name" value="Ser/Thr_Proteases_Immune/Dev"/>
</dbReference>
<name>A0A423UBB9_PENVA</name>
<evidence type="ECO:0000256" key="3">
    <source>
        <dbReference type="ARBA" id="ARBA00023157"/>
    </source>
</evidence>
<dbReference type="InterPro" id="IPR043504">
    <property type="entry name" value="Peptidase_S1_PA_chymotrypsin"/>
</dbReference>
<evidence type="ECO:0000256" key="4">
    <source>
        <dbReference type="ARBA" id="ARBA00024195"/>
    </source>
</evidence>
<evidence type="ECO:0000313" key="6">
    <source>
        <dbReference type="EMBL" id="ROT85987.1"/>
    </source>
</evidence>
<proteinExistence type="inferred from homology"/>
<dbReference type="Gene3D" id="2.40.10.10">
    <property type="entry name" value="Trypsin-like serine proteases"/>
    <property type="match status" value="1"/>
</dbReference>
<gene>
    <name evidence="6" type="ORF">C7M84_000562</name>
</gene>
<protein>
    <submittedName>
        <fullName evidence="6">Serine proteinase 1</fullName>
    </submittedName>
</protein>
<dbReference type="Pfam" id="PF00089">
    <property type="entry name" value="Trypsin"/>
    <property type="match status" value="1"/>
</dbReference>
<comment type="similarity">
    <text evidence="4">Belongs to the peptidase S1 family. CLIP subfamily.</text>
</comment>
<dbReference type="GO" id="GO:0006508">
    <property type="term" value="P:proteolysis"/>
    <property type="evidence" value="ECO:0007669"/>
    <property type="project" value="InterPro"/>
</dbReference>
<dbReference type="OrthoDB" id="6261922at2759"/>
<dbReference type="Proteomes" id="UP000283509">
    <property type="component" value="Unassembled WGS sequence"/>
</dbReference>
<organism evidence="6 7">
    <name type="scientific">Penaeus vannamei</name>
    <name type="common">Whiteleg shrimp</name>
    <name type="synonym">Litopenaeus vannamei</name>
    <dbReference type="NCBI Taxonomy" id="6689"/>
    <lineage>
        <taxon>Eukaryota</taxon>
        <taxon>Metazoa</taxon>
        <taxon>Ecdysozoa</taxon>
        <taxon>Arthropoda</taxon>
        <taxon>Crustacea</taxon>
        <taxon>Multicrustacea</taxon>
        <taxon>Malacostraca</taxon>
        <taxon>Eumalacostraca</taxon>
        <taxon>Eucarida</taxon>
        <taxon>Decapoda</taxon>
        <taxon>Dendrobranchiata</taxon>
        <taxon>Penaeoidea</taxon>
        <taxon>Penaeidae</taxon>
        <taxon>Penaeus</taxon>
    </lineage>
</organism>
<reference evidence="6 7" key="2">
    <citation type="submission" date="2019-01" db="EMBL/GenBank/DDBJ databases">
        <title>The decoding of complex shrimp genome reveals the adaptation for benthos swimmer, frequently molting mechanism and breeding impact on genome.</title>
        <authorList>
            <person name="Sun Y."/>
            <person name="Gao Y."/>
            <person name="Yu Y."/>
        </authorList>
    </citation>
    <scope>NUCLEOTIDE SEQUENCE [LARGE SCALE GENOMIC DNA]</scope>
    <source>
        <tissue evidence="6">Muscle</tissue>
    </source>
</reference>
<sequence>MTYSWDTTRECKIQLSSACRKEGSSPLLVAIWPKQPDTMYTGLLAVAVFLLAMTQTQVSAWPQHIHPVGISAAELSLATGIAESDNPDTSVNISGLSPGDSFPVTSELPPLPTGCMCVDVWQCPQFNIEHGKAPEQEDAGQPLSDSEGLVSLVNLRHAAPCPGLMVCCDDPDLSLSPPSPPLHTPRCGTPNPNGVMTNFLGFTDNQAQFGQFPWMAAIRTLNPRADDPMYGYIGGGSLIHPGIVMTAAHKLRDRNPEDLVVRLGEWDFSSTSETIEYQEIPLERVECHPQFSYKHLKYDVALLFLATEAVLGSTVDTICLPEHEHDFDGSTCVSSGWGKSSFGEGGKYQEILKAIDLPAMSHSQCEAALRTTRLGPTFSLDETFVCAGGEGGDLCTGDGGSPLVCPSLDDPSRYVQVGVSAWGIGCGQRGIPGVYASVMAAMPWIRTVLETDIGFDIRNAFL</sequence>
<reference evidence="6 7" key="1">
    <citation type="submission" date="2018-04" db="EMBL/GenBank/DDBJ databases">
        <authorList>
            <person name="Zhang X."/>
            <person name="Yuan J."/>
            <person name="Li F."/>
            <person name="Xiang J."/>
        </authorList>
    </citation>
    <scope>NUCLEOTIDE SEQUENCE [LARGE SCALE GENOMIC DNA]</scope>
    <source>
        <tissue evidence="6">Muscle</tissue>
    </source>
</reference>
<dbReference type="PROSITE" id="PS50240">
    <property type="entry name" value="TRYPSIN_DOM"/>
    <property type="match status" value="1"/>
</dbReference>
<dbReference type="PRINTS" id="PR00722">
    <property type="entry name" value="CHYMOTRYPSIN"/>
</dbReference>
<comment type="subcellular location">
    <subcellularLocation>
        <location evidence="1">Secreted</location>
    </subcellularLocation>
</comment>
<dbReference type="CDD" id="cd00190">
    <property type="entry name" value="Tryp_SPc"/>
    <property type="match status" value="1"/>
</dbReference>